<evidence type="ECO:0000256" key="5">
    <source>
        <dbReference type="ARBA" id="ARBA00022917"/>
    </source>
</evidence>
<name>A0A0G0BAL9_9BACT</name>
<dbReference type="GO" id="GO:0003924">
    <property type="term" value="F:GTPase activity"/>
    <property type="evidence" value="ECO:0007669"/>
    <property type="project" value="InterPro"/>
</dbReference>
<dbReference type="InterPro" id="IPR023115">
    <property type="entry name" value="TIF_IF2_dom3"/>
</dbReference>
<keyword evidence="4" id="KW-0547">Nucleotide-binding</keyword>
<dbReference type="Pfam" id="PF11987">
    <property type="entry name" value="IF-2"/>
    <property type="match status" value="1"/>
</dbReference>
<dbReference type="PANTHER" id="PTHR43381">
    <property type="entry name" value="TRANSLATION INITIATION FACTOR IF-2-RELATED"/>
    <property type="match status" value="1"/>
</dbReference>
<dbReference type="InterPro" id="IPR015760">
    <property type="entry name" value="TIF_IF2"/>
</dbReference>
<dbReference type="Pfam" id="PF00009">
    <property type="entry name" value="GTP_EFTU"/>
    <property type="match status" value="1"/>
</dbReference>
<gene>
    <name evidence="10" type="ORF">UR64_C0008G0017</name>
</gene>
<dbReference type="CDD" id="cd01887">
    <property type="entry name" value="IF2_eIF5B"/>
    <property type="match status" value="1"/>
</dbReference>
<keyword evidence="5 8" id="KW-0648">Protein biosynthesis</keyword>
<dbReference type="GO" id="GO:0003743">
    <property type="term" value="F:translation initiation factor activity"/>
    <property type="evidence" value="ECO:0007669"/>
    <property type="project" value="UniProtKB-UniRule"/>
</dbReference>
<organism evidence="10 11">
    <name type="scientific">Candidatus Nomurabacteria bacterium GW2011_GWE1_35_16</name>
    <dbReference type="NCBI Taxonomy" id="1618761"/>
    <lineage>
        <taxon>Bacteria</taxon>
        <taxon>Candidatus Nomuraibacteriota</taxon>
    </lineage>
</organism>
<sequence length="507" mass="55295">MNTNQINKNNNSSEKVRPPVVVVMGHVDHGKSTLLDYIRKSNIVEGEAGGITQSISAYEVKHKDEGGSDRKITFLDTPGHEAFSKMRARGALAADIAILVVSAEDSVKAQTLEAYNTIIESSIPYIVAINKIDRPNANIEKTKMDLVEKGIYLEGLGGDIPFVPISAKVGTGVNELLDMILLVSDIQAFTGDSSLNASGIIIEANREPKRGISATCIIKNGTLKSGMIVVAGTALVSTRMMENFQGKPIKEATFSSPILLTGFESMPEVGNTFESFGSKKEAENYIEIMKSALLENKTQNKYIAPTGKIIPIIIKTDVVGSMEAIEKEIGKLNNEEISYKIISFGVGAINESDLKMANANKETIVVGFNTKLDAGARDLNETLKINVEVFDIIYKLTDWLKILIEERRPRVETIEVTGSLKIIRTFGSTKDKQVVGGKVVNGRIVNGGQVRIMRRDFEIGHGKIVELQQNKIKAKEVLEESECGVQVETKITIAPGDVLEAFIVVIK</sequence>
<dbReference type="SUPFAM" id="SSF52156">
    <property type="entry name" value="Initiation factor IF2/eIF5b, domain 3"/>
    <property type="match status" value="1"/>
</dbReference>
<dbReference type="PANTHER" id="PTHR43381:SF5">
    <property type="entry name" value="TR-TYPE G DOMAIN-CONTAINING PROTEIN"/>
    <property type="match status" value="1"/>
</dbReference>
<evidence type="ECO:0000256" key="8">
    <source>
        <dbReference type="RuleBase" id="RU000644"/>
    </source>
</evidence>
<dbReference type="GO" id="GO:0005525">
    <property type="term" value="F:GTP binding"/>
    <property type="evidence" value="ECO:0007669"/>
    <property type="project" value="UniProtKB-KW"/>
</dbReference>
<comment type="function">
    <text evidence="8">One of the essential components for the initiation of protein synthesis. Protects formylmethionyl-tRNA from spontaneous hydrolysis and promotes its binding to the 30S ribosomal subunits. Also involved in the hydrolysis of GTP during the formation of the 70S ribosomal complex.</text>
</comment>
<dbReference type="Proteomes" id="UP000034952">
    <property type="component" value="Unassembled WGS sequence"/>
</dbReference>
<protein>
    <recommendedName>
        <fullName evidence="2 7">Translation initiation factor IF-2</fullName>
    </recommendedName>
</protein>
<dbReference type="PRINTS" id="PR00315">
    <property type="entry name" value="ELONGATNFCT"/>
</dbReference>
<dbReference type="NCBIfam" id="TIGR00487">
    <property type="entry name" value="IF-2"/>
    <property type="match status" value="1"/>
</dbReference>
<evidence type="ECO:0000313" key="11">
    <source>
        <dbReference type="Proteomes" id="UP000034952"/>
    </source>
</evidence>
<evidence type="ECO:0000256" key="3">
    <source>
        <dbReference type="ARBA" id="ARBA00022540"/>
    </source>
</evidence>
<dbReference type="InterPro" id="IPR000795">
    <property type="entry name" value="T_Tr_GTP-bd_dom"/>
</dbReference>
<comment type="caution">
    <text evidence="10">The sequence shown here is derived from an EMBL/GenBank/DDBJ whole genome shotgun (WGS) entry which is preliminary data.</text>
</comment>
<dbReference type="InterPro" id="IPR027417">
    <property type="entry name" value="P-loop_NTPase"/>
</dbReference>
<feature type="domain" description="Tr-type G" evidence="9">
    <location>
        <begin position="16"/>
        <end position="188"/>
    </location>
</feature>
<dbReference type="InterPro" id="IPR000178">
    <property type="entry name" value="TF_IF2_bacterial-like"/>
</dbReference>
<keyword evidence="3 8" id="KW-0396">Initiation factor</keyword>
<proteinExistence type="inferred from homology"/>
<evidence type="ECO:0000313" key="10">
    <source>
        <dbReference type="EMBL" id="KKP66379.1"/>
    </source>
</evidence>
<dbReference type="InterPro" id="IPR036925">
    <property type="entry name" value="TIF_IF2_dom3_sf"/>
</dbReference>
<dbReference type="EMBL" id="LBPY01000008">
    <property type="protein sequence ID" value="KKP66379.1"/>
    <property type="molecule type" value="Genomic_DNA"/>
</dbReference>
<dbReference type="NCBIfam" id="TIGR00231">
    <property type="entry name" value="small_GTP"/>
    <property type="match status" value="1"/>
</dbReference>
<dbReference type="SUPFAM" id="SSF52540">
    <property type="entry name" value="P-loop containing nucleoside triphosphate hydrolases"/>
    <property type="match status" value="1"/>
</dbReference>
<evidence type="ECO:0000256" key="6">
    <source>
        <dbReference type="ARBA" id="ARBA00023134"/>
    </source>
</evidence>
<comment type="similarity">
    <text evidence="1 8">Belongs to the TRAFAC class translation factor GTPase superfamily. Classic translation factor GTPase family. IF-2 subfamily.</text>
</comment>
<dbReference type="PATRIC" id="fig|1618761.3.peg.418"/>
<evidence type="ECO:0000256" key="7">
    <source>
        <dbReference type="NCBIfam" id="TIGR00487"/>
    </source>
</evidence>
<dbReference type="Gene3D" id="3.40.50.10050">
    <property type="entry name" value="Translation initiation factor IF- 2, domain 3"/>
    <property type="match status" value="1"/>
</dbReference>
<dbReference type="FunFam" id="3.40.50.300:FF:000019">
    <property type="entry name" value="Translation initiation factor IF-2"/>
    <property type="match status" value="1"/>
</dbReference>
<dbReference type="Gene3D" id="3.40.50.300">
    <property type="entry name" value="P-loop containing nucleotide triphosphate hydrolases"/>
    <property type="match status" value="1"/>
</dbReference>
<dbReference type="GO" id="GO:0005737">
    <property type="term" value="C:cytoplasm"/>
    <property type="evidence" value="ECO:0007669"/>
    <property type="project" value="UniProtKB-UniRule"/>
</dbReference>
<dbReference type="InterPro" id="IPR009000">
    <property type="entry name" value="Transl_B-barrel_sf"/>
</dbReference>
<dbReference type="Pfam" id="PF22042">
    <property type="entry name" value="EF-G_D2"/>
    <property type="match status" value="1"/>
</dbReference>
<dbReference type="Gene3D" id="2.40.30.10">
    <property type="entry name" value="Translation factors"/>
    <property type="match status" value="2"/>
</dbReference>
<evidence type="ECO:0000256" key="4">
    <source>
        <dbReference type="ARBA" id="ARBA00022741"/>
    </source>
</evidence>
<evidence type="ECO:0000256" key="1">
    <source>
        <dbReference type="ARBA" id="ARBA00007733"/>
    </source>
</evidence>
<dbReference type="FunFam" id="3.40.50.10050:FF:000001">
    <property type="entry name" value="Translation initiation factor IF-2"/>
    <property type="match status" value="1"/>
</dbReference>
<dbReference type="PROSITE" id="PS51722">
    <property type="entry name" value="G_TR_2"/>
    <property type="match status" value="1"/>
</dbReference>
<reference evidence="10 11" key="1">
    <citation type="journal article" date="2015" name="Nature">
        <title>rRNA introns, odd ribosomes, and small enigmatic genomes across a large radiation of phyla.</title>
        <authorList>
            <person name="Brown C.T."/>
            <person name="Hug L.A."/>
            <person name="Thomas B.C."/>
            <person name="Sharon I."/>
            <person name="Castelle C.J."/>
            <person name="Singh A."/>
            <person name="Wilkins M.J."/>
            <person name="Williams K.H."/>
            <person name="Banfield J.F."/>
        </authorList>
    </citation>
    <scope>NUCLEOTIDE SEQUENCE [LARGE SCALE GENOMIC DNA]</scope>
</reference>
<accession>A0A0G0BAL9</accession>
<dbReference type="SUPFAM" id="SSF50447">
    <property type="entry name" value="Translation proteins"/>
    <property type="match status" value="2"/>
</dbReference>
<evidence type="ECO:0000259" key="9">
    <source>
        <dbReference type="PROSITE" id="PS51722"/>
    </source>
</evidence>
<evidence type="ECO:0000256" key="2">
    <source>
        <dbReference type="ARBA" id="ARBA00020675"/>
    </source>
</evidence>
<dbReference type="AlphaFoldDB" id="A0A0G0BAL9"/>
<dbReference type="InterPro" id="IPR053905">
    <property type="entry name" value="EF-G-like_DII"/>
</dbReference>
<keyword evidence="6" id="KW-0342">GTP-binding</keyword>
<dbReference type="InterPro" id="IPR005225">
    <property type="entry name" value="Small_GTP-bd"/>
</dbReference>